<evidence type="ECO:0008006" key="5">
    <source>
        <dbReference type="Google" id="ProtNLM"/>
    </source>
</evidence>
<protein>
    <recommendedName>
        <fullName evidence="5">LppP/LprE lipoprotein</fullName>
    </recommendedName>
</protein>
<organism evidence="3 4">
    <name type="scientific">Nocardia tengchongensis</name>
    <dbReference type="NCBI Taxonomy" id="2055889"/>
    <lineage>
        <taxon>Bacteria</taxon>
        <taxon>Bacillati</taxon>
        <taxon>Actinomycetota</taxon>
        <taxon>Actinomycetes</taxon>
        <taxon>Mycobacteriales</taxon>
        <taxon>Nocardiaceae</taxon>
        <taxon>Nocardia</taxon>
    </lineage>
</organism>
<accession>A0ABX8CMY9</accession>
<evidence type="ECO:0000313" key="4">
    <source>
        <dbReference type="Proteomes" id="UP000683310"/>
    </source>
</evidence>
<evidence type="ECO:0000313" key="3">
    <source>
        <dbReference type="EMBL" id="QVI20716.1"/>
    </source>
</evidence>
<evidence type="ECO:0000256" key="2">
    <source>
        <dbReference type="SAM" id="Phobius"/>
    </source>
</evidence>
<keyword evidence="2" id="KW-0472">Membrane</keyword>
<sequence length="258" mass="26606">MAGHGVGWVLAVAVLQLGLAAALASRVGKAPNPARDSNAAARTGRPRRAGAVAFAALGWILVFATATATLAPMSRETIAGTAIGAPPELVPAGQPTTSAKPPAPDPMASLKPGDCVEVPIERARDAAGAPTWKAGTPEPSDCAEVDANYRVLQIGPDPCTDPLYTLDSAPKDKSGKARYHLCLTFDWRAGVCYDTTAMDAPSKVDCATRGEHVVQATAVLAPATSGASCPRDGRGAVWVIWRKLELTVCFRGGDNPGT</sequence>
<keyword evidence="2" id="KW-0812">Transmembrane</keyword>
<keyword evidence="2" id="KW-1133">Transmembrane helix</keyword>
<feature type="region of interest" description="Disordered" evidence="1">
    <location>
        <begin position="85"/>
        <end position="111"/>
    </location>
</feature>
<dbReference type="EMBL" id="CP074371">
    <property type="protein sequence ID" value="QVI20716.1"/>
    <property type="molecule type" value="Genomic_DNA"/>
</dbReference>
<gene>
    <name evidence="3" type="ORF">KHQ06_32170</name>
</gene>
<evidence type="ECO:0000256" key="1">
    <source>
        <dbReference type="SAM" id="MobiDB-lite"/>
    </source>
</evidence>
<proteinExistence type="predicted"/>
<keyword evidence="4" id="KW-1185">Reference proteome</keyword>
<dbReference type="Proteomes" id="UP000683310">
    <property type="component" value="Chromosome"/>
</dbReference>
<name>A0ABX8CMY9_9NOCA</name>
<feature type="transmembrane region" description="Helical" evidence="2">
    <location>
        <begin position="49"/>
        <end position="71"/>
    </location>
</feature>
<feature type="transmembrane region" description="Helical" evidence="2">
    <location>
        <begin position="6"/>
        <end position="28"/>
    </location>
</feature>
<reference evidence="3 4" key="1">
    <citation type="submission" date="2021-04" db="EMBL/GenBank/DDBJ databases">
        <title>Nocardia tengchongensis.</title>
        <authorList>
            <person name="Zhuang k."/>
            <person name="Ran Y."/>
            <person name="Li W."/>
        </authorList>
    </citation>
    <scope>NUCLEOTIDE SEQUENCE [LARGE SCALE GENOMIC DNA]</scope>
    <source>
        <strain evidence="3 4">CFH S0057</strain>
    </source>
</reference>